<dbReference type="SUPFAM" id="SSF53474">
    <property type="entry name" value="alpha/beta-Hydrolases"/>
    <property type="match status" value="1"/>
</dbReference>
<comment type="subcellular location">
    <subcellularLocation>
        <location evidence="1">Secreted</location>
    </subcellularLocation>
</comment>
<dbReference type="PANTHER" id="PTHR38050:SF2">
    <property type="entry name" value="FERULOYL ESTERASE C-RELATED"/>
    <property type="match status" value="1"/>
</dbReference>
<keyword evidence="4" id="KW-0732">Signal</keyword>
<evidence type="ECO:0000256" key="8">
    <source>
        <dbReference type="SAM" id="MobiDB-lite"/>
    </source>
</evidence>
<evidence type="ECO:0000256" key="6">
    <source>
        <dbReference type="ARBA" id="ARBA00023277"/>
    </source>
</evidence>
<evidence type="ECO:0000256" key="2">
    <source>
        <dbReference type="ARBA" id="ARBA00022525"/>
    </source>
</evidence>
<dbReference type="GO" id="GO:0045493">
    <property type="term" value="P:xylan catabolic process"/>
    <property type="evidence" value="ECO:0007669"/>
    <property type="project" value="UniProtKB-KW"/>
</dbReference>
<evidence type="ECO:0000256" key="1">
    <source>
        <dbReference type="ARBA" id="ARBA00004613"/>
    </source>
</evidence>
<gene>
    <name evidence="9" type="ORF">UFOPK3164_00185</name>
    <name evidence="10" type="ORF">UFOPK3427_00884</name>
    <name evidence="11" type="ORF">UFOPK4112_00201</name>
</gene>
<dbReference type="InterPro" id="IPR029058">
    <property type="entry name" value="AB_hydrolase_fold"/>
</dbReference>
<dbReference type="PANTHER" id="PTHR38050">
    <property type="match status" value="1"/>
</dbReference>
<reference evidence="10" key="1">
    <citation type="submission" date="2020-05" db="EMBL/GenBank/DDBJ databases">
        <authorList>
            <person name="Chiriac C."/>
            <person name="Salcher M."/>
            <person name="Ghai R."/>
            <person name="Kavagutti S V."/>
        </authorList>
    </citation>
    <scope>NUCLEOTIDE SEQUENCE</scope>
</reference>
<proteinExistence type="predicted"/>
<keyword evidence="3" id="KW-0858">Xylan degradation</keyword>
<keyword evidence="2" id="KW-0964">Secreted</keyword>
<keyword evidence="5" id="KW-0378">Hydrolase</keyword>
<sequence>MVIAALISVGSVLAGCSTSSTSSGTTTTPSVTQGKPVPSSGCKKPVAASVTDQRNELTVADTTRWYLLTTPAPSTPSATSPKGTTPIPRPVVVDFHGLSEGATLHSVTAQFGQLGQKDGFIAVYPNGTGTPVQWDVSPTQTPNPDIEFVQALLTSLESNYCVDISRVYASGLSDGAFMVSLLACEMSTRFAAIGAVAGLQLPNPCHPSRKVPLISFHGTQDPILYFNGGIGYGVLNKALGANYSAGDSAPTTTTLPPDLTGKGVPATVQAWAVKDGCSRKFTDKKISSEVIQRTYSCPPNVDIVFYIVLGGGHSWPGSAFSKSVSGVTGFTTFQIKATETMWTFFQRFQLPLKTTP</sequence>
<dbReference type="InterPro" id="IPR043595">
    <property type="entry name" value="FaeB/C/D"/>
</dbReference>
<dbReference type="EMBL" id="CAFABE010000004">
    <property type="protein sequence ID" value="CAB4817541.1"/>
    <property type="molecule type" value="Genomic_DNA"/>
</dbReference>
<dbReference type="EMBL" id="CAFBLT010000001">
    <property type="protein sequence ID" value="CAB4872316.1"/>
    <property type="molecule type" value="Genomic_DNA"/>
</dbReference>
<dbReference type="Gene3D" id="3.40.50.1820">
    <property type="entry name" value="alpha/beta hydrolase"/>
    <property type="match status" value="1"/>
</dbReference>
<dbReference type="AlphaFoldDB" id="A0A6J7DP53"/>
<feature type="compositionally biased region" description="Low complexity" evidence="8">
    <location>
        <begin position="18"/>
        <end position="32"/>
    </location>
</feature>
<evidence type="ECO:0000256" key="3">
    <source>
        <dbReference type="ARBA" id="ARBA00022651"/>
    </source>
</evidence>
<evidence type="ECO:0000256" key="4">
    <source>
        <dbReference type="ARBA" id="ARBA00022729"/>
    </source>
</evidence>
<protein>
    <submittedName>
        <fullName evidence="10">Unannotated protein</fullName>
    </submittedName>
</protein>
<name>A0A6J7DP53_9ZZZZ</name>
<accession>A0A6J7DP53</accession>
<organism evidence="10">
    <name type="scientific">freshwater metagenome</name>
    <dbReference type="NCBI Taxonomy" id="449393"/>
    <lineage>
        <taxon>unclassified sequences</taxon>
        <taxon>metagenomes</taxon>
        <taxon>ecological metagenomes</taxon>
    </lineage>
</organism>
<evidence type="ECO:0000313" key="10">
    <source>
        <dbReference type="EMBL" id="CAB4872316.1"/>
    </source>
</evidence>
<keyword evidence="7" id="KW-0624">Polysaccharide degradation</keyword>
<evidence type="ECO:0000313" key="11">
    <source>
        <dbReference type="EMBL" id="CAB5008957.1"/>
    </source>
</evidence>
<dbReference type="EMBL" id="CAFBPM010000001">
    <property type="protein sequence ID" value="CAB5008957.1"/>
    <property type="molecule type" value="Genomic_DNA"/>
</dbReference>
<evidence type="ECO:0000256" key="7">
    <source>
        <dbReference type="ARBA" id="ARBA00023326"/>
    </source>
</evidence>
<dbReference type="GO" id="GO:0030600">
    <property type="term" value="F:feruloyl esterase activity"/>
    <property type="evidence" value="ECO:0007669"/>
    <property type="project" value="InterPro"/>
</dbReference>
<keyword evidence="6" id="KW-0119">Carbohydrate metabolism</keyword>
<evidence type="ECO:0000313" key="9">
    <source>
        <dbReference type="EMBL" id="CAB4817541.1"/>
    </source>
</evidence>
<feature type="region of interest" description="Disordered" evidence="8">
    <location>
        <begin position="18"/>
        <end position="49"/>
    </location>
</feature>
<dbReference type="GO" id="GO:0005576">
    <property type="term" value="C:extracellular region"/>
    <property type="evidence" value="ECO:0007669"/>
    <property type="project" value="UniProtKB-SubCell"/>
</dbReference>
<evidence type="ECO:0000256" key="5">
    <source>
        <dbReference type="ARBA" id="ARBA00022801"/>
    </source>
</evidence>